<keyword evidence="9 18" id="KW-1133">Transmembrane helix</keyword>
<keyword evidence="7 18" id="KW-0812">Transmembrane</keyword>
<evidence type="ECO:0000256" key="9">
    <source>
        <dbReference type="ARBA" id="ARBA00022989"/>
    </source>
</evidence>
<evidence type="ECO:0000256" key="14">
    <source>
        <dbReference type="ARBA" id="ARBA00030211"/>
    </source>
</evidence>
<comment type="subcellular location">
    <subcellularLocation>
        <location evidence="1">Cell membrane</location>
        <topology evidence="1">Multi-pass membrane protein</topology>
    </subcellularLocation>
</comment>
<sequence>MTAAGASHDAHGHDPQGHDAHDHDPHDGTAYHGTMKHYLMGFVLSVILTAIPFWIIMGDVFRSPVTAAVVVMVFAVAQIFVHMVYFLHMNPRSEGGWNMLAAIFTIVIVVITLSGSMWVMSHLHQNMAPMPAGGHEMAPPPATPVPAKPSHE</sequence>
<protein>
    <recommendedName>
        <fullName evidence="4">Cytochrome bo(3) ubiquinol oxidase subunit 4</fullName>
    </recommendedName>
    <alternativeName>
        <fullName evidence="16">Cytochrome o ubiquinol oxidase subunit 4</fullName>
    </alternativeName>
    <alternativeName>
        <fullName evidence="13">Oxidase bo(3) subunit 4</fullName>
    </alternativeName>
    <alternativeName>
        <fullName evidence="14">Ubiquinol oxidase polypeptide IV</fullName>
    </alternativeName>
    <alternativeName>
        <fullName evidence="15">Ubiquinol oxidase subunit 4</fullName>
    </alternativeName>
</protein>
<feature type="compositionally biased region" description="Basic and acidic residues" evidence="17">
    <location>
        <begin position="8"/>
        <end position="26"/>
    </location>
</feature>
<evidence type="ECO:0000313" key="19">
    <source>
        <dbReference type="EMBL" id="MDR4307738.1"/>
    </source>
</evidence>
<keyword evidence="11 18" id="KW-0472">Membrane</keyword>
<evidence type="ECO:0000256" key="11">
    <source>
        <dbReference type="ARBA" id="ARBA00023136"/>
    </source>
</evidence>
<comment type="similarity">
    <text evidence="2">Belongs to the cytochrome c oxidase bacterial subunit 4 family.</text>
</comment>
<keyword evidence="5" id="KW-0813">Transport</keyword>
<evidence type="ECO:0000256" key="6">
    <source>
        <dbReference type="ARBA" id="ARBA00022475"/>
    </source>
</evidence>
<name>A0ABU1DI80_9HYPH</name>
<evidence type="ECO:0000256" key="8">
    <source>
        <dbReference type="ARBA" id="ARBA00022982"/>
    </source>
</evidence>
<feature type="transmembrane region" description="Helical" evidence="18">
    <location>
        <begin position="65"/>
        <end position="87"/>
    </location>
</feature>
<comment type="function">
    <text evidence="12">Cytochrome bo(3) ubiquinol terminal oxidase is the component of the aerobic respiratory chain of E.coli that predominates when cells are grown at high aeration. Has proton pump activity across the membrane in addition to electron transfer, pumping 2 protons/electron.</text>
</comment>
<evidence type="ECO:0000313" key="20">
    <source>
        <dbReference type="Proteomes" id="UP001181622"/>
    </source>
</evidence>
<dbReference type="InterPro" id="IPR014210">
    <property type="entry name" value="Cyt_o_ubiqinol_oxidase_su4"/>
</dbReference>
<evidence type="ECO:0000256" key="16">
    <source>
        <dbReference type="ARBA" id="ARBA00032185"/>
    </source>
</evidence>
<keyword evidence="20" id="KW-1185">Reference proteome</keyword>
<evidence type="ECO:0000256" key="12">
    <source>
        <dbReference type="ARBA" id="ARBA00025694"/>
    </source>
</evidence>
<dbReference type="Proteomes" id="UP001181622">
    <property type="component" value="Unassembled WGS sequence"/>
</dbReference>
<comment type="caution">
    <text evidence="19">The sequence shown here is derived from an EMBL/GenBank/DDBJ whole genome shotgun (WGS) entry which is preliminary data.</text>
</comment>
<evidence type="ECO:0000256" key="7">
    <source>
        <dbReference type="ARBA" id="ARBA00022692"/>
    </source>
</evidence>
<dbReference type="InterPro" id="IPR005171">
    <property type="entry name" value="Cyt_c_oxidase_su4_prok"/>
</dbReference>
<accession>A0ABU1DI80</accession>
<evidence type="ECO:0000256" key="5">
    <source>
        <dbReference type="ARBA" id="ARBA00022448"/>
    </source>
</evidence>
<proteinExistence type="inferred from homology"/>
<evidence type="ECO:0000256" key="13">
    <source>
        <dbReference type="ARBA" id="ARBA00030071"/>
    </source>
</evidence>
<comment type="subunit">
    <text evidence="3">Heterooctamer of two A chains, two B chains, two C chains and two D chains.</text>
</comment>
<evidence type="ECO:0000256" key="17">
    <source>
        <dbReference type="SAM" id="MobiDB-lite"/>
    </source>
</evidence>
<evidence type="ECO:0000256" key="3">
    <source>
        <dbReference type="ARBA" id="ARBA00011700"/>
    </source>
</evidence>
<evidence type="ECO:0000256" key="4">
    <source>
        <dbReference type="ARBA" id="ARBA00014689"/>
    </source>
</evidence>
<keyword evidence="8" id="KW-0249">Electron transport</keyword>
<dbReference type="EMBL" id="JADBEO010000031">
    <property type="protein sequence ID" value="MDR4307738.1"/>
    <property type="molecule type" value="Genomic_DNA"/>
</dbReference>
<gene>
    <name evidence="19" type="primary">cyoD</name>
    <name evidence="19" type="ORF">IHQ68_14030</name>
</gene>
<dbReference type="RefSeq" id="WP_309392877.1">
    <property type="nucleotide sequence ID" value="NZ_JADBEO010000031.1"/>
</dbReference>
<dbReference type="PANTHER" id="PTHR36835">
    <property type="entry name" value="CYTOCHROME BO(3) UBIQUINOL OXIDASE SUBUNIT 4"/>
    <property type="match status" value="1"/>
</dbReference>
<feature type="region of interest" description="Disordered" evidence="17">
    <location>
        <begin position="1"/>
        <end position="26"/>
    </location>
</feature>
<organism evidence="19 20">
    <name type="scientific">Chelatococcus sambhunathii</name>
    <dbReference type="NCBI Taxonomy" id="363953"/>
    <lineage>
        <taxon>Bacteria</taxon>
        <taxon>Pseudomonadati</taxon>
        <taxon>Pseudomonadota</taxon>
        <taxon>Alphaproteobacteria</taxon>
        <taxon>Hyphomicrobiales</taxon>
        <taxon>Chelatococcaceae</taxon>
        <taxon>Chelatococcus</taxon>
    </lineage>
</organism>
<feature type="transmembrane region" description="Helical" evidence="18">
    <location>
        <begin position="99"/>
        <end position="120"/>
    </location>
</feature>
<keyword evidence="10" id="KW-0560">Oxidoreductase</keyword>
<evidence type="ECO:0000256" key="2">
    <source>
        <dbReference type="ARBA" id="ARBA00008079"/>
    </source>
</evidence>
<evidence type="ECO:0000256" key="10">
    <source>
        <dbReference type="ARBA" id="ARBA00023002"/>
    </source>
</evidence>
<keyword evidence="6" id="KW-1003">Cell membrane</keyword>
<dbReference type="NCBIfam" id="TIGR02847">
    <property type="entry name" value="CyoD"/>
    <property type="match status" value="1"/>
</dbReference>
<evidence type="ECO:0000256" key="1">
    <source>
        <dbReference type="ARBA" id="ARBA00004651"/>
    </source>
</evidence>
<evidence type="ECO:0000256" key="15">
    <source>
        <dbReference type="ARBA" id="ARBA00031887"/>
    </source>
</evidence>
<feature type="transmembrane region" description="Helical" evidence="18">
    <location>
        <begin position="38"/>
        <end position="58"/>
    </location>
</feature>
<dbReference type="InterPro" id="IPR050968">
    <property type="entry name" value="Cytochrome_c_oxidase_bac_sub4"/>
</dbReference>
<evidence type="ECO:0000256" key="18">
    <source>
        <dbReference type="SAM" id="Phobius"/>
    </source>
</evidence>
<dbReference type="Pfam" id="PF03626">
    <property type="entry name" value="COX4_pro"/>
    <property type="match status" value="1"/>
</dbReference>
<dbReference type="PANTHER" id="PTHR36835:SF1">
    <property type="entry name" value="CYTOCHROME BO(3) UBIQUINOL OXIDASE SUBUNIT 4"/>
    <property type="match status" value="1"/>
</dbReference>
<reference evidence="19" key="1">
    <citation type="submission" date="2020-10" db="EMBL/GenBank/DDBJ databases">
        <authorList>
            <person name="Abbas A."/>
            <person name="Razzaq R."/>
            <person name="Waqas M."/>
            <person name="Abbas N."/>
            <person name="Nielsen T.K."/>
            <person name="Hansen L.H."/>
            <person name="Hussain S."/>
            <person name="Shahid M."/>
        </authorList>
    </citation>
    <scope>NUCLEOTIDE SEQUENCE</scope>
    <source>
        <strain evidence="19">S14</strain>
    </source>
</reference>